<dbReference type="EMBL" id="BAAARW010000020">
    <property type="protein sequence ID" value="GAA2435794.1"/>
    <property type="molecule type" value="Genomic_DNA"/>
</dbReference>
<keyword evidence="4 7" id="KW-0067">ATP-binding</keyword>
<dbReference type="SUPFAM" id="SSF52540">
    <property type="entry name" value="P-loop containing nucleoside triphosphate hydrolases"/>
    <property type="match status" value="1"/>
</dbReference>
<evidence type="ECO:0000313" key="7">
    <source>
        <dbReference type="EMBL" id="GAA2435794.1"/>
    </source>
</evidence>
<dbReference type="GO" id="GO:0005524">
    <property type="term" value="F:ATP binding"/>
    <property type="evidence" value="ECO:0007669"/>
    <property type="project" value="UniProtKB-KW"/>
</dbReference>
<keyword evidence="3" id="KW-0547">Nucleotide-binding</keyword>
<dbReference type="InterPro" id="IPR027417">
    <property type="entry name" value="P-loop_NTPase"/>
</dbReference>
<proteinExistence type="inferred from homology"/>
<dbReference type="Gene3D" id="3.40.50.300">
    <property type="entry name" value="P-loop containing nucleotide triphosphate hydrolases"/>
    <property type="match status" value="1"/>
</dbReference>
<dbReference type="Proteomes" id="UP001501231">
    <property type="component" value="Unassembled WGS sequence"/>
</dbReference>
<accession>A0ABP5WY76</accession>
<name>A0ABP5WY76_9ACTN</name>
<dbReference type="PROSITE" id="PS00211">
    <property type="entry name" value="ABC_TRANSPORTER_1"/>
    <property type="match status" value="1"/>
</dbReference>
<keyword evidence="8" id="KW-1185">Reference proteome</keyword>
<dbReference type="PANTHER" id="PTHR42734">
    <property type="entry name" value="METAL TRANSPORT SYSTEM ATP-BINDING PROTEIN TM_0124-RELATED"/>
    <property type="match status" value="1"/>
</dbReference>
<evidence type="ECO:0000256" key="4">
    <source>
        <dbReference type="ARBA" id="ARBA00022840"/>
    </source>
</evidence>
<dbReference type="InterPro" id="IPR047748">
    <property type="entry name" value="AztA-like"/>
</dbReference>
<dbReference type="Pfam" id="PF00005">
    <property type="entry name" value="ABC_tran"/>
    <property type="match status" value="1"/>
</dbReference>
<dbReference type="PANTHER" id="PTHR42734:SF5">
    <property type="entry name" value="IRON TRANSPORT SYSTEM ATP-BINDING PROTEIN HI_0361-RELATED"/>
    <property type="match status" value="1"/>
</dbReference>
<keyword evidence="2" id="KW-0813">Transport</keyword>
<feature type="domain" description="ABC transporter" evidence="6">
    <location>
        <begin position="6"/>
        <end position="231"/>
    </location>
</feature>
<feature type="region of interest" description="Disordered" evidence="5">
    <location>
        <begin position="213"/>
        <end position="245"/>
    </location>
</feature>
<protein>
    <submittedName>
        <fullName evidence="7">Zinc ABC transporter ATP-binding protein AztA</fullName>
    </submittedName>
</protein>
<comment type="similarity">
    <text evidence="1">Belongs to the ABC transporter superfamily.</text>
</comment>
<dbReference type="InterPro" id="IPR017871">
    <property type="entry name" value="ABC_transporter-like_CS"/>
</dbReference>
<feature type="compositionally biased region" description="Basic residues" evidence="5">
    <location>
        <begin position="221"/>
        <end position="233"/>
    </location>
</feature>
<evidence type="ECO:0000256" key="1">
    <source>
        <dbReference type="ARBA" id="ARBA00005417"/>
    </source>
</evidence>
<sequence>MTETAITMRGVRAGYGATTVLHDITATVPRARVTALVGHNGSGKSTLLGVLAGCLSPSEGSVEQAGTSRPSLVPQHAQIPAALPMSVRDAVAMGRWAHRGWWKPLTRHDKAVIAECMERVGVADLAPRQLRELSGGQCRRALIAQGLAQRSELLLLDEPAAGLDQDAQERIMSILDGLAGDGVTVVHATHDPHAAQRAHHCLHLADGRLLRQGPPDDLRVSRHRPWHVGRKSPGRLQRNDGGHDS</sequence>
<dbReference type="SMART" id="SM00382">
    <property type="entry name" value="AAA"/>
    <property type="match status" value="1"/>
</dbReference>
<evidence type="ECO:0000256" key="5">
    <source>
        <dbReference type="SAM" id="MobiDB-lite"/>
    </source>
</evidence>
<dbReference type="InterPro" id="IPR003439">
    <property type="entry name" value="ABC_transporter-like_ATP-bd"/>
</dbReference>
<organism evidence="7 8">
    <name type="scientific">Actinomadura vinacea</name>
    <dbReference type="NCBI Taxonomy" id="115336"/>
    <lineage>
        <taxon>Bacteria</taxon>
        <taxon>Bacillati</taxon>
        <taxon>Actinomycetota</taxon>
        <taxon>Actinomycetes</taxon>
        <taxon>Streptosporangiales</taxon>
        <taxon>Thermomonosporaceae</taxon>
        <taxon>Actinomadura</taxon>
    </lineage>
</organism>
<dbReference type="NCBIfam" id="NF040873">
    <property type="entry name" value="AztA"/>
    <property type="match status" value="1"/>
</dbReference>
<comment type="caution">
    <text evidence="7">The sequence shown here is derived from an EMBL/GenBank/DDBJ whole genome shotgun (WGS) entry which is preliminary data.</text>
</comment>
<dbReference type="RefSeq" id="WP_425547452.1">
    <property type="nucleotide sequence ID" value="NZ_BAAARW010000020.1"/>
</dbReference>
<evidence type="ECO:0000256" key="3">
    <source>
        <dbReference type="ARBA" id="ARBA00022741"/>
    </source>
</evidence>
<dbReference type="InterPro" id="IPR003593">
    <property type="entry name" value="AAA+_ATPase"/>
</dbReference>
<gene>
    <name evidence="7" type="primary">aztA</name>
    <name evidence="7" type="ORF">GCM10010191_58120</name>
</gene>
<reference evidence="8" key="1">
    <citation type="journal article" date="2019" name="Int. J. Syst. Evol. Microbiol.">
        <title>The Global Catalogue of Microorganisms (GCM) 10K type strain sequencing project: providing services to taxonomists for standard genome sequencing and annotation.</title>
        <authorList>
            <consortium name="The Broad Institute Genomics Platform"/>
            <consortium name="The Broad Institute Genome Sequencing Center for Infectious Disease"/>
            <person name="Wu L."/>
            <person name="Ma J."/>
        </authorList>
    </citation>
    <scope>NUCLEOTIDE SEQUENCE [LARGE SCALE GENOMIC DNA]</scope>
    <source>
        <strain evidence="8">JCM 3325</strain>
    </source>
</reference>
<evidence type="ECO:0000313" key="8">
    <source>
        <dbReference type="Proteomes" id="UP001501231"/>
    </source>
</evidence>
<evidence type="ECO:0000259" key="6">
    <source>
        <dbReference type="PROSITE" id="PS50893"/>
    </source>
</evidence>
<dbReference type="InterPro" id="IPR050153">
    <property type="entry name" value="Metal_Ion_Import_ABC"/>
</dbReference>
<dbReference type="PROSITE" id="PS50893">
    <property type="entry name" value="ABC_TRANSPORTER_2"/>
    <property type="match status" value="1"/>
</dbReference>
<evidence type="ECO:0000256" key="2">
    <source>
        <dbReference type="ARBA" id="ARBA00022448"/>
    </source>
</evidence>